<dbReference type="Proteomes" id="UP000244184">
    <property type="component" value="Unassembled WGS sequence"/>
</dbReference>
<comment type="caution">
    <text evidence="1">The sequence shown here is derived from an EMBL/GenBank/DDBJ whole genome shotgun (WGS) entry which is preliminary data.</text>
</comment>
<organism evidence="1 2">
    <name type="scientific">Paenibacillus elgii</name>
    <dbReference type="NCBI Taxonomy" id="189691"/>
    <lineage>
        <taxon>Bacteria</taxon>
        <taxon>Bacillati</taxon>
        <taxon>Bacillota</taxon>
        <taxon>Bacilli</taxon>
        <taxon>Bacillales</taxon>
        <taxon>Paenibacillaceae</taxon>
        <taxon>Paenibacillus</taxon>
    </lineage>
</organism>
<sequence>MDTSFEIEDDFPFPCFLCDVIVSKLEEDNIQSMFDKLNYGYRDVPKATDYYLIKMMGGDIGITIICNKVEINKV</sequence>
<proteinExistence type="predicted"/>
<dbReference type="EMBL" id="PYHP01000042">
    <property type="protein sequence ID" value="PUA38265.1"/>
    <property type="molecule type" value="Genomic_DNA"/>
</dbReference>
<dbReference type="AlphaFoldDB" id="A0A2T6G2B5"/>
<evidence type="ECO:0000313" key="1">
    <source>
        <dbReference type="EMBL" id="PUA38265.1"/>
    </source>
</evidence>
<reference evidence="1 2" key="1">
    <citation type="submission" date="2018-03" db="EMBL/GenBank/DDBJ databases">
        <title>Genome sequence of Paenibacillus elgii strain AC13 an antimicrobial compound producing bacteria.</title>
        <authorList>
            <person name="Kurokawa A.S."/>
            <person name="Araujo J.F."/>
            <person name="Costa R.A."/>
            <person name="Ortega D.B."/>
            <person name="Pires A.S."/>
            <person name="Pappas G.J.Jr."/>
            <person name="Franco O.L."/>
            <person name="Barreto C."/>
            <person name="Magalhaes B.S."/>
            <person name="Kruger R.H."/>
        </authorList>
    </citation>
    <scope>NUCLEOTIDE SEQUENCE [LARGE SCALE GENOMIC DNA]</scope>
    <source>
        <strain evidence="1 2">AC13</strain>
    </source>
</reference>
<name>A0A2T6G2B5_9BACL</name>
<accession>A0A2T6G2B5</accession>
<gene>
    <name evidence="1" type="ORF">C8Z91_16250</name>
</gene>
<protein>
    <submittedName>
        <fullName evidence="1">Uncharacterized protein</fullName>
    </submittedName>
</protein>
<evidence type="ECO:0000313" key="2">
    <source>
        <dbReference type="Proteomes" id="UP000244184"/>
    </source>
</evidence>